<dbReference type="EMBL" id="NMUH01000823">
    <property type="protein sequence ID" value="MQL85337.1"/>
    <property type="molecule type" value="Genomic_DNA"/>
</dbReference>
<organism evidence="2 3">
    <name type="scientific">Colocasia esculenta</name>
    <name type="common">Wild taro</name>
    <name type="synonym">Arum esculentum</name>
    <dbReference type="NCBI Taxonomy" id="4460"/>
    <lineage>
        <taxon>Eukaryota</taxon>
        <taxon>Viridiplantae</taxon>
        <taxon>Streptophyta</taxon>
        <taxon>Embryophyta</taxon>
        <taxon>Tracheophyta</taxon>
        <taxon>Spermatophyta</taxon>
        <taxon>Magnoliopsida</taxon>
        <taxon>Liliopsida</taxon>
        <taxon>Araceae</taxon>
        <taxon>Aroideae</taxon>
        <taxon>Colocasieae</taxon>
        <taxon>Colocasia</taxon>
    </lineage>
</organism>
<feature type="region of interest" description="Disordered" evidence="1">
    <location>
        <begin position="1"/>
        <end position="38"/>
    </location>
</feature>
<sequence length="81" mass="8896">MASTFENGDKCTSNGCEGTSNGYKRRQTRVNGQSNGLRKTSGAHLYSLSFHIAPHDRAWDEGELDDVPLLPEFETPPAPKC</sequence>
<accession>A0A843US79</accession>
<name>A0A843US79_COLES</name>
<evidence type="ECO:0000313" key="3">
    <source>
        <dbReference type="Proteomes" id="UP000652761"/>
    </source>
</evidence>
<evidence type="ECO:0000313" key="2">
    <source>
        <dbReference type="EMBL" id="MQL85337.1"/>
    </source>
</evidence>
<proteinExistence type="predicted"/>
<keyword evidence="3" id="KW-1185">Reference proteome</keyword>
<feature type="compositionally biased region" description="Polar residues" evidence="1">
    <location>
        <begin position="1"/>
        <end position="22"/>
    </location>
</feature>
<dbReference type="Proteomes" id="UP000652761">
    <property type="component" value="Unassembled WGS sequence"/>
</dbReference>
<gene>
    <name evidence="2" type="ORF">Taro_017847</name>
</gene>
<protein>
    <submittedName>
        <fullName evidence="2">Uncharacterized protein</fullName>
    </submittedName>
</protein>
<feature type="compositionally biased region" description="Polar residues" evidence="1">
    <location>
        <begin position="29"/>
        <end position="38"/>
    </location>
</feature>
<evidence type="ECO:0000256" key="1">
    <source>
        <dbReference type="SAM" id="MobiDB-lite"/>
    </source>
</evidence>
<reference evidence="2" key="1">
    <citation type="submission" date="2017-07" db="EMBL/GenBank/DDBJ databases">
        <title>Taro Niue Genome Assembly and Annotation.</title>
        <authorList>
            <person name="Atibalentja N."/>
            <person name="Keating K."/>
            <person name="Fields C.J."/>
        </authorList>
    </citation>
    <scope>NUCLEOTIDE SEQUENCE</scope>
    <source>
        <strain evidence="2">Niue_2</strain>
        <tissue evidence="2">Leaf</tissue>
    </source>
</reference>
<dbReference type="AlphaFoldDB" id="A0A843US79"/>
<comment type="caution">
    <text evidence="2">The sequence shown here is derived from an EMBL/GenBank/DDBJ whole genome shotgun (WGS) entry which is preliminary data.</text>
</comment>